<evidence type="ECO:0000313" key="4">
    <source>
        <dbReference type="EMBL" id="KKC32450.1"/>
    </source>
</evidence>
<keyword evidence="6" id="KW-1185">Reference proteome</keyword>
<dbReference type="PATRIC" id="fig|728005.3.peg.1028"/>
<dbReference type="InterPro" id="IPR013154">
    <property type="entry name" value="ADH-like_N"/>
</dbReference>
<dbReference type="Pfam" id="PF08240">
    <property type="entry name" value="ADH_N"/>
    <property type="match status" value="1"/>
</dbReference>
<dbReference type="InterPro" id="IPR002364">
    <property type="entry name" value="Quin_OxRdtase/zeta-crystal_CS"/>
</dbReference>
<dbReference type="OrthoDB" id="9805883at2"/>
<dbReference type="NCBIfam" id="NF008024">
    <property type="entry name" value="PRK10754.1"/>
    <property type="match status" value="1"/>
</dbReference>
<organism evidence="5 7">
    <name type="scientific">Devosia psychrophila</name>
    <dbReference type="NCBI Taxonomy" id="728005"/>
    <lineage>
        <taxon>Bacteria</taxon>
        <taxon>Pseudomonadati</taxon>
        <taxon>Pseudomonadota</taxon>
        <taxon>Alphaproteobacteria</taxon>
        <taxon>Hyphomicrobiales</taxon>
        <taxon>Devosiaceae</taxon>
        <taxon>Devosia</taxon>
    </lineage>
</organism>
<dbReference type="Pfam" id="PF00107">
    <property type="entry name" value="ADH_zinc_N"/>
    <property type="match status" value="1"/>
</dbReference>
<dbReference type="Gene3D" id="3.90.180.10">
    <property type="entry name" value="Medium-chain alcohol dehydrogenases, catalytic domain"/>
    <property type="match status" value="1"/>
</dbReference>
<keyword evidence="1" id="KW-0521">NADP</keyword>
<dbReference type="InterPro" id="IPR013149">
    <property type="entry name" value="ADH-like_C"/>
</dbReference>
<keyword evidence="2" id="KW-0560">Oxidoreductase</keyword>
<feature type="domain" description="Enoyl reductase (ER)" evidence="3">
    <location>
        <begin position="11"/>
        <end position="321"/>
    </location>
</feature>
<evidence type="ECO:0000313" key="7">
    <source>
        <dbReference type="Proteomes" id="UP000182258"/>
    </source>
</evidence>
<dbReference type="PANTHER" id="PTHR48106:SF13">
    <property type="entry name" value="QUINONE OXIDOREDUCTASE-RELATED"/>
    <property type="match status" value="1"/>
</dbReference>
<dbReference type="FunFam" id="3.40.50.720:FF:000053">
    <property type="entry name" value="Quinone oxidoreductase 1"/>
    <property type="match status" value="1"/>
</dbReference>
<dbReference type="STRING" id="728005.SAMN04488059_102217"/>
<dbReference type="GO" id="GO:0070402">
    <property type="term" value="F:NADPH binding"/>
    <property type="evidence" value="ECO:0007669"/>
    <property type="project" value="TreeGrafter"/>
</dbReference>
<dbReference type="InterPro" id="IPR011032">
    <property type="entry name" value="GroES-like_sf"/>
</dbReference>
<name>A0A0F5PV04_9HYPH</name>
<evidence type="ECO:0000259" key="3">
    <source>
        <dbReference type="SMART" id="SM00829"/>
    </source>
</evidence>
<dbReference type="PROSITE" id="PS01162">
    <property type="entry name" value="QOR_ZETA_CRYSTAL"/>
    <property type="match status" value="1"/>
</dbReference>
<dbReference type="Proteomes" id="UP000182258">
    <property type="component" value="Unassembled WGS sequence"/>
</dbReference>
<reference evidence="4 6" key="1">
    <citation type="submission" date="2015-03" db="EMBL/GenBank/DDBJ databases">
        <authorList>
            <person name="Lepp D."/>
            <person name="Hassan Y.I."/>
            <person name="Li X.-Z."/>
            <person name="Zhou T."/>
        </authorList>
    </citation>
    <scope>NUCLEOTIDE SEQUENCE [LARGE SCALE GENOMIC DNA]</scope>
    <source>
        <strain evidence="4 6">Cr7-05</strain>
    </source>
</reference>
<dbReference type="GO" id="GO:0003960">
    <property type="term" value="F:quinone reductase (NADPH) activity"/>
    <property type="evidence" value="ECO:0007669"/>
    <property type="project" value="InterPro"/>
</dbReference>
<dbReference type="CDD" id="cd05286">
    <property type="entry name" value="QOR2"/>
    <property type="match status" value="1"/>
</dbReference>
<dbReference type="GO" id="GO:0005829">
    <property type="term" value="C:cytosol"/>
    <property type="evidence" value="ECO:0007669"/>
    <property type="project" value="TreeGrafter"/>
</dbReference>
<dbReference type="SMART" id="SM00829">
    <property type="entry name" value="PKS_ER"/>
    <property type="match status" value="1"/>
</dbReference>
<evidence type="ECO:0000256" key="1">
    <source>
        <dbReference type="ARBA" id="ARBA00022857"/>
    </source>
</evidence>
<dbReference type="Gene3D" id="3.40.50.720">
    <property type="entry name" value="NAD(P)-binding Rossmann-like Domain"/>
    <property type="match status" value="1"/>
</dbReference>
<dbReference type="PANTHER" id="PTHR48106">
    <property type="entry name" value="QUINONE OXIDOREDUCTASE PIG3-RELATED"/>
    <property type="match status" value="1"/>
</dbReference>
<dbReference type="EMBL" id="LAPV01000134">
    <property type="protein sequence ID" value="KKC32450.1"/>
    <property type="molecule type" value="Genomic_DNA"/>
</dbReference>
<proteinExistence type="predicted"/>
<evidence type="ECO:0000256" key="2">
    <source>
        <dbReference type="ARBA" id="ARBA00023002"/>
    </source>
</evidence>
<gene>
    <name evidence="5" type="ORF">SAMN04488059_102217</name>
    <name evidence="4" type="ORF">WH91_14265</name>
</gene>
<sequence length="323" mass="33928">MTRAVVVHHTGGPDVLTVEDWPLASPGPGQVALRQTAIGLNFIDTYQRSGLYPVQTPFVAGSEGAGIITALGDGVTGLKVGDRVAYQGQLGAYADERIAAADKLVPIPDGISDQAAAAIMLKGLTAYYLLFKTWPVAKDETILWHAAAGGTGLIATQWAKSLGATVIGTAGSDDKVALAKAHGCDHVINYNTEDFAARTRELTGGRGVYVVYDGVGKSTFEKSLDCLRPRGLMVTFGNASGVVSIPDITVLSRKGSLYVTRPTSAHYFQTRDELLEGASKLFAAVQSGAVKVEIGRTFPLSEAANAHRALEGRETTGSVVLLP</sequence>
<dbReference type="InterPro" id="IPR036291">
    <property type="entry name" value="NAD(P)-bd_dom_sf"/>
</dbReference>
<accession>A0A0F5PV04</accession>
<dbReference type="GO" id="GO:0035925">
    <property type="term" value="F:mRNA 3'-UTR AU-rich region binding"/>
    <property type="evidence" value="ECO:0007669"/>
    <property type="project" value="TreeGrafter"/>
</dbReference>
<protein>
    <submittedName>
        <fullName evidence="5">NADPH2:quinone reductase</fullName>
    </submittedName>
    <submittedName>
        <fullName evidence="4">Quinone oxidoreductase</fullName>
    </submittedName>
</protein>
<dbReference type="AlphaFoldDB" id="A0A0F5PV04"/>
<dbReference type="InterPro" id="IPR047618">
    <property type="entry name" value="QOR-like"/>
</dbReference>
<dbReference type="GO" id="GO:0008270">
    <property type="term" value="F:zinc ion binding"/>
    <property type="evidence" value="ECO:0007669"/>
    <property type="project" value="InterPro"/>
</dbReference>
<dbReference type="InterPro" id="IPR020843">
    <property type="entry name" value="ER"/>
</dbReference>
<dbReference type="Proteomes" id="UP000033519">
    <property type="component" value="Unassembled WGS sequence"/>
</dbReference>
<dbReference type="EMBL" id="FOMB01000002">
    <property type="protein sequence ID" value="SFC12405.1"/>
    <property type="molecule type" value="Genomic_DNA"/>
</dbReference>
<dbReference type="RefSeq" id="WP_046171663.1">
    <property type="nucleotide sequence ID" value="NZ_FOMB01000002.1"/>
</dbReference>
<dbReference type="SUPFAM" id="SSF50129">
    <property type="entry name" value="GroES-like"/>
    <property type="match status" value="1"/>
</dbReference>
<evidence type="ECO:0000313" key="6">
    <source>
        <dbReference type="Proteomes" id="UP000033519"/>
    </source>
</evidence>
<evidence type="ECO:0000313" key="5">
    <source>
        <dbReference type="EMBL" id="SFC12405.1"/>
    </source>
</evidence>
<dbReference type="SUPFAM" id="SSF51735">
    <property type="entry name" value="NAD(P)-binding Rossmann-fold domains"/>
    <property type="match status" value="1"/>
</dbReference>
<reference evidence="5 7" key="2">
    <citation type="submission" date="2016-10" db="EMBL/GenBank/DDBJ databases">
        <authorList>
            <person name="de Groot N.N."/>
        </authorList>
    </citation>
    <scope>NUCLEOTIDE SEQUENCE [LARGE SCALE GENOMIC DNA]</scope>
    <source>
        <strain evidence="5 7">CGMCC 1.10210</strain>
    </source>
</reference>